<organism evidence="1 2">
    <name type="scientific">Flavobacterium stagni</name>
    <dbReference type="NCBI Taxonomy" id="2506421"/>
    <lineage>
        <taxon>Bacteria</taxon>
        <taxon>Pseudomonadati</taxon>
        <taxon>Bacteroidota</taxon>
        <taxon>Flavobacteriia</taxon>
        <taxon>Flavobacteriales</taxon>
        <taxon>Flavobacteriaceae</taxon>
        <taxon>Flavobacterium</taxon>
    </lineage>
</organism>
<dbReference type="InterPro" id="IPR029069">
    <property type="entry name" value="HotDog_dom_sf"/>
</dbReference>
<name>A0A4Q1K7H4_9FLAO</name>
<dbReference type="OrthoDB" id="1432498at2"/>
<dbReference type="PANTHER" id="PTHR12475">
    <property type="match status" value="1"/>
</dbReference>
<dbReference type="SUPFAM" id="SSF54637">
    <property type="entry name" value="Thioesterase/thiol ester dehydrase-isomerase"/>
    <property type="match status" value="1"/>
</dbReference>
<dbReference type="AlphaFoldDB" id="A0A4Q1K7H4"/>
<keyword evidence="2" id="KW-1185">Reference proteome</keyword>
<gene>
    <name evidence="1" type="ORF">EQG61_11740</name>
</gene>
<evidence type="ECO:0000313" key="2">
    <source>
        <dbReference type="Proteomes" id="UP000289857"/>
    </source>
</evidence>
<protein>
    <submittedName>
        <fullName evidence="1">Acyl-CoA thioesterase</fullName>
    </submittedName>
</protein>
<reference evidence="2" key="1">
    <citation type="submission" date="2019-01" db="EMBL/GenBank/DDBJ databases">
        <title>Cytophagaceae bacterium strain CAR-16.</title>
        <authorList>
            <person name="Chen W.-M."/>
        </authorList>
    </citation>
    <scope>NUCLEOTIDE SEQUENCE [LARGE SCALE GENOMIC DNA]</scope>
    <source>
        <strain evidence="2">WWJ-16</strain>
    </source>
</reference>
<dbReference type="RefSeq" id="WP_129462136.1">
    <property type="nucleotide sequence ID" value="NZ_SBKN01000007.1"/>
</dbReference>
<dbReference type="Pfam" id="PF13279">
    <property type="entry name" value="4HBT_2"/>
    <property type="match status" value="1"/>
</dbReference>
<dbReference type="CDD" id="cd00586">
    <property type="entry name" value="4HBT"/>
    <property type="match status" value="1"/>
</dbReference>
<dbReference type="InterPro" id="IPR051490">
    <property type="entry name" value="THEM6_lcsJ_thioesterase"/>
</dbReference>
<proteinExistence type="predicted"/>
<dbReference type="Proteomes" id="UP000289857">
    <property type="component" value="Unassembled WGS sequence"/>
</dbReference>
<dbReference type="Gene3D" id="3.10.129.10">
    <property type="entry name" value="Hotdog Thioesterase"/>
    <property type="match status" value="1"/>
</dbReference>
<dbReference type="PANTHER" id="PTHR12475:SF4">
    <property type="entry name" value="PROTEIN THEM6"/>
    <property type="match status" value="1"/>
</dbReference>
<accession>A0A4Q1K7H4</accession>
<dbReference type="EMBL" id="SBKN01000007">
    <property type="protein sequence ID" value="RXR21676.1"/>
    <property type="molecule type" value="Genomic_DNA"/>
</dbReference>
<sequence length="186" mass="22052">MQLALYKIWIFMRSLFRPRIHSFGERITHKYRVSLFDLDEYFHMNNARYLTYMELGRFDLVIRSGFFRYALKNKIMAPVVNTTIIYRRSLQPFQKFSVSNQLVYWDETSMYVESVVMSRGKLYTLAIKEIRVVQNGNTVPLNSITQGMGIDLPELHYPEILIQDKKKLVKDLLQYAETKYSNGNNP</sequence>
<comment type="caution">
    <text evidence="1">The sequence shown here is derived from an EMBL/GenBank/DDBJ whole genome shotgun (WGS) entry which is preliminary data.</text>
</comment>
<evidence type="ECO:0000313" key="1">
    <source>
        <dbReference type="EMBL" id="RXR21676.1"/>
    </source>
</evidence>